<keyword evidence="19" id="KW-1185">Reference proteome</keyword>
<dbReference type="InParanoid" id="A0A6P8Q3X9"/>
<evidence type="ECO:0000256" key="1">
    <source>
        <dbReference type="ARBA" id="ARBA00004302"/>
    </source>
</evidence>
<feature type="signal peptide" evidence="14">
    <location>
        <begin position="1"/>
        <end position="22"/>
    </location>
</feature>
<dbReference type="KEGG" id="gsh:117355388"/>
<keyword evidence="3" id="KW-0272">Extracellular matrix</keyword>
<feature type="disulfide bond" evidence="12">
    <location>
        <begin position="1372"/>
        <end position="1389"/>
    </location>
</feature>
<feature type="domain" description="Laminin G" evidence="15">
    <location>
        <begin position="2875"/>
        <end position="3032"/>
    </location>
</feature>
<dbReference type="GO" id="GO:0043256">
    <property type="term" value="C:laminin complex"/>
    <property type="evidence" value="ECO:0007669"/>
    <property type="project" value="UniProtKB-ARBA"/>
</dbReference>
<dbReference type="GO" id="GO:0035239">
    <property type="term" value="P:tube morphogenesis"/>
    <property type="evidence" value="ECO:0007669"/>
    <property type="project" value="UniProtKB-ARBA"/>
</dbReference>
<evidence type="ECO:0000256" key="12">
    <source>
        <dbReference type="PROSITE-ProRule" id="PRU00460"/>
    </source>
</evidence>
<feature type="domain" description="Laminin EGF-like" evidence="16">
    <location>
        <begin position="491"/>
        <end position="536"/>
    </location>
</feature>
<feature type="disulfide bond" evidence="12">
    <location>
        <begin position="602"/>
        <end position="611"/>
    </location>
</feature>
<evidence type="ECO:0000256" key="13">
    <source>
        <dbReference type="SAM" id="Coils"/>
    </source>
</evidence>
<feature type="domain" description="Laminin G" evidence="15">
    <location>
        <begin position="3097"/>
        <end position="3263"/>
    </location>
</feature>
<feature type="disulfide bond" evidence="12">
    <location>
        <begin position="1508"/>
        <end position="1520"/>
    </location>
</feature>
<dbReference type="InterPro" id="IPR001791">
    <property type="entry name" value="Laminin_G"/>
</dbReference>
<evidence type="ECO:0000256" key="2">
    <source>
        <dbReference type="ARBA" id="ARBA00022525"/>
    </source>
</evidence>
<dbReference type="FunCoup" id="A0A6P8Q3X9">
    <property type="interactions" value="858"/>
</dbReference>
<feature type="domain" description="Laminin EGF-like" evidence="16">
    <location>
        <begin position="412"/>
        <end position="455"/>
    </location>
</feature>
<feature type="disulfide bond" evidence="12">
    <location>
        <begin position="1810"/>
        <end position="1819"/>
    </location>
</feature>
<reference evidence="20" key="1">
    <citation type="submission" date="2025-08" db="UniProtKB">
        <authorList>
            <consortium name="RefSeq"/>
        </authorList>
    </citation>
    <scope>IDENTIFICATION</scope>
</reference>
<dbReference type="Pfam" id="PF02210">
    <property type="entry name" value="Laminin_G_2"/>
    <property type="match status" value="4"/>
</dbReference>
<keyword evidence="8 13" id="KW-0175">Coiled coil</keyword>
<feature type="domain" description="Laminin EGF-like" evidence="16">
    <location>
        <begin position="1508"/>
        <end position="1558"/>
    </location>
</feature>
<feature type="disulfide bond" evidence="12">
    <location>
        <begin position="629"/>
        <end position="646"/>
    </location>
</feature>
<dbReference type="Gene3D" id="2.60.120.200">
    <property type="match status" value="5"/>
</dbReference>
<evidence type="ECO:0000256" key="14">
    <source>
        <dbReference type="SAM" id="SignalP"/>
    </source>
</evidence>
<dbReference type="PROSITE" id="PS01248">
    <property type="entry name" value="EGF_LAM_1"/>
    <property type="match status" value="7"/>
</dbReference>
<dbReference type="GO" id="GO:0030155">
    <property type="term" value="P:regulation of cell adhesion"/>
    <property type="evidence" value="ECO:0007669"/>
    <property type="project" value="InterPro"/>
</dbReference>
<dbReference type="SMART" id="SM00181">
    <property type="entry name" value="EGF"/>
    <property type="match status" value="9"/>
</dbReference>
<keyword evidence="7" id="KW-0130">Cell adhesion</keyword>
<feature type="domain" description="Laminin G" evidence="15">
    <location>
        <begin position="3270"/>
        <end position="3443"/>
    </location>
</feature>
<name>A0A6P8Q3X9_GEOSA</name>
<dbReference type="RefSeq" id="XP_033789765.1">
    <property type="nucleotide sequence ID" value="XM_033933874.1"/>
</dbReference>
<dbReference type="GO" id="GO:0045995">
    <property type="term" value="P:regulation of embryonic development"/>
    <property type="evidence" value="ECO:0007669"/>
    <property type="project" value="InterPro"/>
</dbReference>
<dbReference type="GO" id="GO:0002009">
    <property type="term" value="P:morphogenesis of an epithelium"/>
    <property type="evidence" value="ECO:0007669"/>
    <property type="project" value="UniProtKB-ARBA"/>
</dbReference>
<dbReference type="FunFam" id="2.10.25.10:FF:000388">
    <property type="entry name" value="Laminin subunit alpha"/>
    <property type="match status" value="1"/>
</dbReference>
<dbReference type="InterPro" id="IPR010307">
    <property type="entry name" value="Laminin_dom_II"/>
</dbReference>
<dbReference type="Gene3D" id="2.60.120.260">
    <property type="entry name" value="Galactose-binding domain-like"/>
    <property type="match status" value="1"/>
</dbReference>
<dbReference type="PROSITE" id="PS50027">
    <property type="entry name" value="EGF_LAM_2"/>
    <property type="match status" value="11"/>
</dbReference>
<evidence type="ECO:0000256" key="6">
    <source>
        <dbReference type="ARBA" id="ARBA00022869"/>
    </source>
</evidence>
<dbReference type="GO" id="GO:0009887">
    <property type="term" value="P:animal organ morphogenesis"/>
    <property type="evidence" value="ECO:0007669"/>
    <property type="project" value="TreeGrafter"/>
</dbReference>
<feature type="disulfide bond" evidence="12">
    <location>
        <begin position="627"/>
        <end position="639"/>
    </location>
</feature>
<dbReference type="PROSITE" id="PS50025">
    <property type="entry name" value="LAM_G_DOMAIN"/>
    <property type="match status" value="4"/>
</dbReference>
<dbReference type="FunFam" id="2.60.120.200:FF:000056">
    <property type="entry name" value="Laminin subunit alpha 3"/>
    <property type="match status" value="1"/>
</dbReference>
<dbReference type="InterPro" id="IPR056863">
    <property type="entry name" value="LMN_ATRN_NET-like_EGF"/>
</dbReference>
<keyword evidence="9 12" id="KW-1015">Disulfide bond</keyword>
<dbReference type="Pfam" id="PF00055">
    <property type="entry name" value="Laminin_N"/>
    <property type="match status" value="1"/>
</dbReference>
<feature type="domain" description="Laminin N-terminal" evidence="18">
    <location>
        <begin position="27"/>
        <end position="282"/>
    </location>
</feature>
<feature type="domain" description="Laminin G" evidence="15">
    <location>
        <begin position="2706"/>
        <end position="2868"/>
    </location>
</feature>
<feature type="domain" description="Laminin EGF-like" evidence="16">
    <location>
        <begin position="582"/>
        <end position="626"/>
    </location>
</feature>
<feature type="disulfide bond" evidence="12">
    <location>
        <begin position="537"/>
        <end position="549"/>
    </location>
</feature>
<evidence type="ECO:0000256" key="8">
    <source>
        <dbReference type="ARBA" id="ARBA00023054"/>
    </source>
</evidence>
<dbReference type="SMART" id="SM00136">
    <property type="entry name" value="LamNT"/>
    <property type="match status" value="1"/>
</dbReference>
<evidence type="ECO:0000256" key="9">
    <source>
        <dbReference type="ARBA" id="ARBA00023157"/>
    </source>
</evidence>
<keyword evidence="2" id="KW-0964">Secreted</keyword>
<dbReference type="GO" id="GO:0005576">
    <property type="term" value="C:extracellular region"/>
    <property type="evidence" value="ECO:0007669"/>
    <property type="project" value="UniProtKB-ARBA"/>
</dbReference>
<dbReference type="FunFam" id="2.60.120.260:FF:000092">
    <property type="entry name" value="Laminin subunit alpha-3"/>
    <property type="match status" value="1"/>
</dbReference>
<feature type="domain" description="Laminin EGF-like" evidence="16">
    <location>
        <begin position="1460"/>
        <end position="1507"/>
    </location>
</feature>
<feature type="domain" description="Laminin EGF-like" evidence="16">
    <location>
        <begin position="722"/>
        <end position="774"/>
    </location>
</feature>
<organism evidence="19 20">
    <name type="scientific">Geotrypetes seraphini</name>
    <name type="common">Gaboon caecilian</name>
    <name type="synonym">Caecilia seraphini</name>
    <dbReference type="NCBI Taxonomy" id="260995"/>
    <lineage>
        <taxon>Eukaryota</taxon>
        <taxon>Metazoa</taxon>
        <taxon>Chordata</taxon>
        <taxon>Craniata</taxon>
        <taxon>Vertebrata</taxon>
        <taxon>Euteleostomi</taxon>
        <taxon>Amphibia</taxon>
        <taxon>Gymnophiona</taxon>
        <taxon>Geotrypetes</taxon>
    </lineage>
</organism>
<evidence type="ECO:0000256" key="5">
    <source>
        <dbReference type="ARBA" id="ARBA00022737"/>
    </source>
</evidence>
<feature type="disulfide bond" evidence="12">
    <location>
        <begin position="1529"/>
        <end position="1538"/>
    </location>
</feature>
<feature type="disulfide bond" evidence="12">
    <location>
        <begin position="493"/>
        <end position="510"/>
    </location>
</feature>
<keyword evidence="10" id="KW-0325">Glycoprotein</keyword>
<dbReference type="FunFam" id="2.10.25.10:FF:000033">
    <property type="entry name" value="Laminin subunit alpha 2"/>
    <property type="match status" value="1"/>
</dbReference>
<evidence type="ECO:0000313" key="20">
    <source>
        <dbReference type="RefSeq" id="XP_033789765.1"/>
    </source>
</evidence>
<evidence type="ECO:0000256" key="7">
    <source>
        <dbReference type="ARBA" id="ARBA00022889"/>
    </source>
</evidence>
<dbReference type="Gene3D" id="2.10.25.10">
    <property type="entry name" value="Laminin"/>
    <property type="match status" value="15"/>
</dbReference>
<dbReference type="InterPro" id="IPR000034">
    <property type="entry name" value="Laminin_IV"/>
</dbReference>
<keyword evidence="4 14" id="KW-0732">Signal</keyword>
<dbReference type="SMART" id="SM00180">
    <property type="entry name" value="EGF_Lam"/>
    <property type="match status" value="16"/>
</dbReference>
<dbReference type="Pfam" id="PF00052">
    <property type="entry name" value="Laminin_B"/>
    <property type="match status" value="1"/>
</dbReference>
<sequence length="3446" mass="382225">MSHGAPLPGLLLCLALAAGARGFVAGSDFSLHPPYFNLAAGARIRATATCGQDLEEQPQPRRDLYCKLVGGPAAPSSGHTIQGQFCDYCDSSDPNKAHPVTNAIDGTERWWQSPPLSLGLQYNEVNVTIDLGQPFHVAYLLIKFANSPRPDLWVLERSVNFGRTYTPWQYFAHSKTDCIERFGKQVRQPITRDDDVICTTEYSRIVPLENGEIVVSLVNGRPGAENFMFSPVLREFTEATNIRLRFLRTNTLLGHLISKAQRDPTVTRRYYYSIKDISVGGRCVCHGHADECSSRSAESLYRYQCKCQHGTCGETCERCCPGYNQKLWQPATVDTANECEPCNCHGHATDCYYDPEVDQRRASLNVNGRYEGGGVCINCQHNTAGINCESCAVGYYRPYGVPKEAPHGCIPCSCNPEHSDGCEEGSGHCYCKPNFSGENCNRCAEGYFNFPSCIRIPFYPVTPVPKPVSPSSGGIIGSCKPGFFGPQCQPCQCYGAGVQSSNCDMKTGQCRCRVGFGGLSCEMCGMGYYNYPFCQKCECNPDGVLPEICSQAGKCLCLFRMEGSHCDQCRPGYHSFPTCQECDCDAFGSVNSLCGPRGQCRCHANYAGLTCNQCAPEYYSFPNCLPCQCLPYGSYRRTCDSITGQCDCWPGITGQLCDRCIPGFGTFPNCQGVGVDCDPAGTIHSHSGSCLCLPHVEGPTCSSCKPLYWNLAKEHPEGCLECQCDVTGTLSGIGECQEKDGQCHCKPNVCGESCATCNDGYFALEGRNYFGCQGCQCDVGGSLSPVCGEPSGSCHCRKHIVGRTCNRPEKNYYFPDLHHMKLEIEDGTTPSGRGIRFGYDPLEFPGFSWRGYVQMTPVQNEVKLTLSVEESKLYVFRVILRYINPGTQTLHGRITAYRSRSNSGVTQSKEIVFPFSKEPAFVTVPGNSFADPFSFVPGTWIVNIMAEDIFLDYMVLLPSDYYEAAILQLRVTEPCTYSGRDGDNCLLYQHLPMDRFSCGLATEGSYFSQGGERQQMVLRQPISKHLVMAHISGRQVEFQLLVSIPQVGRYVIVIEYANEDEQAYDVTVTLDHSPRANAEARASLYSCKYRFLCRSIVVDTMNRIVVYELLADVEIHLKASLINILLHKICIIPAEKFSVEYGEPKVYCIATYGRSSNQSASCVSSTTYETPPRALLIDTAKQTQLSEAQRRMQYDPLDRSLFPSDRLTGMLLQAPQNQVTLSRRVPSFGSYVFVIHFYQTEHPMFPVSVLVDGGQPWTGVFNASFCPHVFGCRNPVVADNRIALDLSDLQISVTVRIPHGKSLILDHVLIIPADNYNYDLLQEKPLDKSFDFITNCGSNSFHIDSVTAPEFCKNVVNSLTAFYKDGALPCNCHKTGSHSHTCSPDGGQCPCRPNIIGRRCSQCATGYYGFPYCKSCNCGQRLCDEVTGKCICPPQTVKPKCEVCEKQSFSYHPLVGCEGCNCSGDGVKFPSAECDKDSGQCKCKPRIAGRQCNHCAPGYYDFPGCISCGCDRAGTEQAVCNPQTGSCLCKENVEGSKCNSCHQGSFHLDPSNPKGCTTCFCFGATNQCQSTEKHRMKLVNMRNWHLEAMDKYDIPATFNPNSNSVVADVQELPTFMQNVYWVAPPFYLGDKVSSYGGYLTYQIKSFGLPSEGMTRLEKRPDVQLIGQQMRIVYMDENNPMPDRQYSGRVQLIEGNFRHAVSNNLVSREELMIILSRLEGLRIRALYFTETQRLSLSEVGLEEATSSTSGNIAHNVEICSCPQGYLGDSCQECAPGYYRDNRGLFLGQCVPCNCNGHANRCQDGTGICINCQHNTAGDNCEQCKEGYSGNATQESCRVCPCPLSLLSNSFATGCVGTGRNMQCFCKPGYTGVTCERCAPGYYGNPLKFGSNCKPCNCDKNGEPISCDPLTGECFNEEPKDVGTDEDCDPCDSCVNTLLKDLGMMSDELQLIKTQLRSANYSSHALRQIKYLETQISDLKLQLDRYHATISNQNSKVNELETDLINLKQDINALQKKAEINSKRAQTLHSKATQTNENARNLVLRIEVLIKNIRVLIEEMTGTTSGSSSLPDEILKKMAEAERMIGQMRNLNFNKQRKDAEMEREEAQALLNQVRDELQKTNNQNKDLISSMRNSLSEYNSKLNDLRTVLNEASEQTEEARNINRDNAILFDDIKKRVKDLNKQQEDVSDHLAAAEDTLAQTNSLVEKLTKSKEDYEKLAAQLDGAKQELTEKVKKLSEAARKEPLVVQAEKHAESLQVLANQLDEIKKNTSSDELVRCAMDAATAYEDIVLAVKAAEEAANNAAVAASSALKTVEREDLPGKAMKVKTESFKWLEEAEKAQKRLQDINPALEDIKNRVNDAEEKKNSMEMELINMKRDIDRIQRDDIDNMITNAKNMVANAKSVSNNVLVELNPIKADVEILQGTIGATQSANFNAALKDANDSVKMLTDKLPDLFNKIESINQLTSLGNISENVNRIRELIQQARDAANQVSIPMRFNGSSGVEVRPPSNLEDLKGYTSLSLFLQRPASRLDRRRRQLSSKMFVLYLGNKDTSKDYIGMAIQDDRLVCVYNLGGREAELDVEHLVTQSKTEEAIMDQVIFERIYQYAVLTYTRGATSSKPSTMKYRADVNEKTLLNLDPSSVVFYVGGYPVDFTPPPKLNYPHFEGCIELDDLNENVVSLYNFKRTFNLNTTEVEPCRRHKEESDSNFFEGTGYAQITLEPIHSINLRYEQTIQTTFDNGLLFFAEKEDHFFSLNIENGILVFRHKLDAGPAQEIKSQKPKINDGKDHPIVMRILPRQNVLRIDQPEAAVLANLTIFGFTTYYIGGIPSSIRERFEIDTPPFRGCVRNVKNPSGSAKFGETVGVTKRCSDKWKVVRSAEFAQGGSLGLNSKDFAFPDEFQTGFGFQTLERNGMLMNHRTQSDQLQVYLQDGFVKVTTRDDQLTSSDKYEDGLMHYVSVIKNEDELALLVDDKPVIRSSSPSSSGGSRGAIDLGGTSFKGCITNVFIQRTSQDPQVQNLANHTEKTQVTLGTCTIEQPPLAMLLKEFRSPSPISSVEGAGDLVSVPKGRQFAPLTKIKAQRDSEICAPPSQLKFPEGAYQFGDSPTSYLLYTVTKDSLKDRSYFSVDVRTAVPEGLIFHMVDKNGSSYMALHMSKGRFVFSFGTRGKKIKIRSKEKYNDGQWHTVVFNKDGTNGQLVIDGLKARKGSLASNSTFNTMALIYLGGIPTLKLQNIPKKSFVGCLRNFKLDGKSLDLPNEVFGVTPCFDGPSEAGIYFSNEGGYMVIDDSFVLGSQFEMVLYIRPRSLTGLLIYAGTKQNNYLSVYMDAGTLTASMNSGAGEFSTSVTPYQSLCDGQWHTVAVFRRQNLVQLDVDTERNHAVGPPAPFSTSVRVPLFLGGIPAGMKIPWLPIHNSFVGCLQNMTINEKPVHLHKISGLHGAVGLSRCPVF</sequence>
<feature type="disulfide bond" evidence="12">
    <location>
        <begin position="431"/>
        <end position="440"/>
    </location>
</feature>
<dbReference type="FunFam" id="2.10.25.10:FF:000084">
    <property type="entry name" value="Laminin subunit alpha 3"/>
    <property type="match status" value="1"/>
</dbReference>
<feature type="domain" description="Laminin EGF-like" evidence="16">
    <location>
        <begin position="1791"/>
        <end position="1837"/>
    </location>
</feature>
<feature type="coiled-coil region" evidence="13">
    <location>
        <begin position="2333"/>
        <end position="2384"/>
    </location>
</feature>
<dbReference type="FunFam" id="2.10.25.10:FF:000083">
    <property type="entry name" value="Laminin subunit alpha"/>
    <property type="match status" value="1"/>
</dbReference>
<dbReference type="SMART" id="SM00281">
    <property type="entry name" value="LamB"/>
    <property type="match status" value="1"/>
</dbReference>
<dbReference type="PRINTS" id="PR00011">
    <property type="entry name" value="EGFLAMININ"/>
</dbReference>
<evidence type="ECO:0000259" key="15">
    <source>
        <dbReference type="PROSITE" id="PS50025"/>
    </source>
</evidence>
<feature type="domain" description="Laminin EGF-like" evidence="16">
    <location>
        <begin position="537"/>
        <end position="581"/>
    </location>
</feature>
<dbReference type="InterPro" id="IPR013320">
    <property type="entry name" value="ConA-like_dom_sf"/>
</dbReference>
<dbReference type="SMART" id="SM00282">
    <property type="entry name" value="LamG"/>
    <property type="match status" value="5"/>
</dbReference>
<feature type="disulfide bond" evidence="12">
    <location>
        <begin position="1483"/>
        <end position="1492"/>
    </location>
</feature>
<comment type="subcellular location">
    <subcellularLocation>
        <location evidence="1">Secreted</location>
        <location evidence="1">Extracellular space</location>
        <location evidence="1">Extracellular matrix</location>
        <location evidence="1">Basement membrane</location>
    </subcellularLocation>
</comment>
<feature type="domain" description="Laminin EGF-like" evidence="16">
    <location>
        <begin position="1370"/>
        <end position="1415"/>
    </location>
</feature>
<dbReference type="GO" id="GO:0005102">
    <property type="term" value="F:signaling receptor binding"/>
    <property type="evidence" value="ECO:0007669"/>
    <property type="project" value="InterPro"/>
</dbReference>
<dbReference type="SUPFAM" id="SSF49899">
    <property type="entry name" value="Concanavalin A-like lectins/glucanases"/>
    <property type="match status" value="5"/>
</dbReference>
<dbReference type="Proteomes" id="UP000515159">
    <property type="component" value="Chromosome 2"/>
</dbReference>
<dbReference type="PANTHER" id="PTHR10574">
    <property type="entry name" value="NETRIN/LAMININ-RELATED"/>
    <property type="match status" value="1"/>
</dbReference>
<dbReference type="FunFam" id="2.10.25.10:FF:000209">
    <property type="entry name" value="Laminin subunit alpha 5"/>
    <property type="match status" value="2"/>
</dbReference>
<dbReference type="InterPro" id="IPR008211">
    <property type="entry name" value="Laminin_N"/>
</dbReference>
<dbReference type="Pfam" id="PF24973">
    <property type="entry name" value="EGF_LMN_ATRN"/>
    <property type="match status" value="1"/>
</dbReference>
<dbReference type="GO" id="GO:0007155">
    <property type="term" value="P:cell adhesion"/>
    <property type="evidence" value="ECO:0007669"/>
    <property type="project" value="UniProtKB-KW"/>
</dbReference>
<accession>A0A6P8Q3X9</accession>
<feature type="disulfide bond" evidence="12">
    <location>
        <begin position="648"/>
        <end position="657"/>
    </location>
</feature>
<dbReference type="InterPro" id="IPR002049">
    <property type="entry name" value="LE_dom"/>
</dbReference>
<feature type="coiled-coil region" evidence="13">
    <location>
        <begin position="2086"/>
        <end position="2268"/>
    </location>
</feature>
<dbReference type="FunFam" id="2.60.120.200:FF:000150">
    <property type="entry name" value="Laminin subunit alpha 5"/>
    <property type="match status" value="1"/>
</dbReference>
<feature type="disulfide bond" evidence="12">
    <location>
        <begin position="1864"/>
        <end position="1873"/>
    </location>
</feature>
<feature type="coiled-coil region" evidence="13">
    <location>
        <begin position="1981"/>
        <end position="2022"/>
    </location>
</feature>
<dbReference type="CTD" id="3909"/>
<feature type="disulfide bond" evidence="12">
    <location>
        <begin position="745"/>
        <end position="754"/>
    </location>
</feature>
<dbReference type="GO" id="GO:0030334">
    <property type="term" value="P:regulation of cell migration"/>
    <property type="evidence" value="ECO:0007669"/>
    <property type="project" value="InterPro"/>
</dbReference>
<feature type="disulfide bond" evidence="12">
    <location>
        <begin position="1370"/>
        <end position="1382"/>
    </location>
</feature>
<proteinExistence type="predicted"/>
<comment type="caution">
    <text evidence="12">Lacks conserved residue(s) required for the propagation of feature annotation.</text>
</comment>
<dbReference type="FunFam" id="2.10.25.10:FF:000069">
    <property type="entry name" value="Laminin subunit alpha 1"/>
    <property type="match status" value="1"/>
</dbReference>
<dbReference type="FunFam" id="2.10.25.10:FF:000188">
    <property type="entry name" value="Laminin subunit gamma 2"/>
    <property type="match status" value="1"/>
</dbReference>
<evidence type="ECO:0000313" key="19">
    <source>
        <dbReference type="Proteomes" id="UP000515159"/>
    </source>
</evidence>
<dbReference type="FunFam" id="2.10.25.10:FF:000454">
    <property type="entry name" value="Laminin subunit alpha 1"/>
    <property type="match status" value="1"/>
</dbReference>
<dbReference type="PROSITE" id="PS51115">
    <property type="entry name" value="LAMININ_IVA"/>
    <property type="match status" value="1"/>
</dbReference>
<dbReference type="GO" id="GO:0005201">
    <property type="term" value="F:extracellular matrix structural constituent"/>
    <property type="evidence" value="ECO:0007669"/>
    <property type="project" value="TreeGrafter"/>
</dbReference>
<dbReference type="CDD" id="cd00055">
    <property type="entry name" value="EGF_Lam"/>
    <property type="match status" value="15"/>
</dbReference>
<evidence type="ECO:0000256" key="11">
    <source>
        <dbReference type="ARBA" id="ARBA00023292"/>
    </source>
</evidence>
<feature type="disulfide bond" evidence="12">
    <location>
        <begin position="582"/>
        <end position="594"/>
    </location>
</feature>
<feature type="disulfide bond" evidence="12">
    <location>
        <begin position="1510"/>
        <end position="1527"/>
    </location>
</feature>
<keyword evidence="5" id="KW-0677">Repeat</keyword>
<feature type="domain" description="Laminin EGF-like" evidence="16">
    <location>
        <begin position="627"/>
        <end position="679"/>
    </location>
</feature>
<evidence type="ECO:0000259" key="17">
    <source>
        <dbReference type="PROSITE" id="PS51115"/>
    </source>
</evidence>
<dbReference type="OrthoDB" id="18487at2759"/>
<feature type="disulfide bond" evidence="12">
    <location>
        <begin position="1391"/>
        <end position="1400"/>
    </location>
</feature>
<evidence type="ECO:0000256" key="3">
    <source>
        <dbReference type="ARBA" id="ARBA00022530"/>
    </source>
</evidence>
<feature type="domain" description="Laminin EGF-like" evidence="16">
    <location>
        <begin position="1838"/>
        <end position="1893"/>
    </location>
</feature>
<feature type="domain" description="Laminin IV type A" evidence="17">
    <location>
        <begin position="1579"/>
        <end position="1757"/>
    </location>
</feature>
<dbReference type="InterPro" id="IPR009254">
    <property type="entry name" value="Laminin_aI"/>
</dbReference>
<protein>
    <submittedName>
        <fullName evidence="20">Laminin subunit alpha-3</fullName>
    </submittedName>
</protein>
<dbReference type="FunFam" id="2.10.25.10:FF:000011">
    <property type="entry name" value="Cadherin EGF LAG seven-pass G-type receptor"/>
    <property type="match status" value="1"/>
</dbReference>
<evidence type="ECO:0000259" key="16">
    <source>
        <dbReference type="PROSITE" id="PS50027"/>
    </source>
</evidence>
<feature type="disulfide bond" evidence="12">
    <location>
        <begin position="491"/>
        <end position="503"/>
    </location>
</feature>
<gene>
    <name evidence="20" type="primary">LAMA3</name>
</gene>
<dbReference type="Pfam" id="PF00053">
    <property type="entry name" value="EGF_laminin"/>
    <property type="match status" value="14"/>
</dbReference>
<dbReference type="GeneID" id="117355388"/>
<dbReference type="Pfam" id="PF06009">
    <property type="entry name" value="Laminin_II"/>
    <property type="match status" value="1"/>
</dbReference>
<keyword evidence="11 12" id="KW-0424">Laminin EGF-like domain</keyword>
<keyword evidence="6" id="KW-0084">Basement membrane</keyword>
<feature type="chain" id="PRO_5028021677" evidence="14">
    <location>
        <begin position="23"/>
        <end position="3446"/>
    </location>
</feature>
<dbReference type="FunFam" id="2.10.25.10:FF:000090">
    <property type="entry name" value="laminin subunit alpha"/>
    <property type="match status" value="1"/>
</dbReference>
<evidence type="ECO:0000259" key="18">
    <source>
        <dbReference type="PROSITE" id="PS51117"/>
    </source>
</evidence>
<dbReference type="GO" id="GO:0048732">
    <property type="term" value="P:gland development"/>
    <property type="evidence" value="ECO:0007669"/>
    <property type="project" value="UniProtKB-ARBA"/>
</dbReference>
<dbReference type="InterPro" id="IPR000742">
    <property type="entry name" value="EGF"/>
</dbReference>
<feature type="disulfide bond" evidence="12">
    <location>
        <begin position="557"/>
        <end position="566"/>
    </location>
</feature>
<dbReference type="Pfam" id="PF06008">
    <property type="entry name" value="Laminin_I"/>
    <property type="match status" value="1"/>
</dbReference>
<evidence type="ECO:0000256" key="10">
    <source>
        <dbReference type="ARBA" id="ARBA00023180"/>
    </source>
</evidence>
<dbReference type="PANTHER" id="PTHR10574:SF445">
    <property type="entry name" value="LAMININ SUBUNIT ALPHA 3"/>
    <property type="match status" value="1"/>
</dbReference>
<dbReference type="GO" id="GO:0007411">
    <property type="term" value="P:axon guidance"/>
    <property type="evidence" value="ECO:0007669"/>
    <property type="project" value="TreeGrafter"/>
</dbReference>
<dbReference type="SUPFAM" id="SSF57196">
    <property type="entry name" value="EGF/Laminin"/>
    <property type="match status" value="15"/>
</dbReference>
<dbReference type="PROSITE" id="PS51117">
    <property type="entry name" value="LAMININ_NTER"/>
    <property type="match status" value="1"/>
</dbReference>
<dbReference type="CDD" id="cd00110">
    <property type="entry name" value="LamG"/>
    <property type="match status" value="5"/>
</dbReference>
<evidence type="ECO:0000256" key="4">
    <source>
        <dbReference type="ARBA" id="ARBA00022729"/>
    </source>
</evidence>
<feature type="disulfide bond" evidence="12">
    <location>
        <begin position="512"/>
        <end position="521"/>
    </location>
</feature>
<dbReference type="InterPro" id="IPR050440">
    <property type="entry name" value="Laminin/Netrin_ECM"/>
</dbReference>